<dbReference type="Pfam" id="PF03454">
    <property type="entry name" value="MoeA_C"/>
    <property type="match status" value="1"/>
</dbReference>
<reference evidence="9 10" key="1">
    <citation type="submission" date="2009-06" db="EMBL/GenBank/DDBJ databases">
        <title>Complete sequence of Desulfovibrio salexigens DSM 2638.</title>
        <authorList>
            <consortium name="US DOE Joint Genome Institute"/>
            <person name="Lucas S."/>
            <person name="Copeland A."/>
            <person name="Lapidus A."/>
            <person name="Glavina del Rio T."/>
            <person name="Tice H."/>
            <person name="Bruce D."/>
            <person name="Goodwin L."/>
            <person name="Pitluck S."/>
            <person name="Munk A.C."/>
            <person name="Brettin T."/>
            <person name="Detter J.C."/>
            <person name="Han C."/>
            <person name="Tapia R."/>
            <person name="Larimer F."/>
            <person name="Land M."/>
            <person name="Hauser L."/>
            <person name="Kyrpides N."/>
            <person name="Anderson I."/>
            <person name="Wall J.D."/>
            <person name="Arkin A.P."/>
            <person name="Dehal P."/>
            <person name="Chivian D."/>
            <person name="Giles B."/>
            <person name="Hazen T.C."/>
        </authorList>
    </citation>
    <scope>NUCLEOTIDE SEQUENCE [LARGE SCALE GENOMIC DNA]</scope>
    <source>
        <strain evidence="10">ATCC 14822 / DSM 2638 / NCIMB 8403 / VKM B-1763</strain>
    </source>
</reference>
<dbReference type="NCBIfam" id="NF045515">
    <property type="entry name" value="Glp_gephyrin"/>
    <property type="match status" value="1"/>
</dbReference>
<dbReference type="GO" id="GO:0005829">
    <property type="term" value="C:cytosol"/>
    <property type="evidence" value="ECO:0007669"/>
    <property type="project" value="TreeGrafter"/>
</dbReference>
<dbReference type="SUPFAM" id="SSF53218">
    <property type="entry name" value="Molybdenum cofactor biosynthesis proteins"/>
    <property type="match status" value="1"/>
</dbReference>
<comment type="catalytic activity">
    <reaction evidence="5">
        <text>adenylyl-molybdopterin + molybdate = Mo-molybdopterin + AMP + H(+)</text>
        <dbReference type="Rhea" id="RHEA:35047"/>
        <dbReference type="ChEBI" id="CHEBI:15378"/>
        <dbReference type="ChEBI" id="CHEBI:36264"/>
        <dbReference type="ChEBI" id="CHEBI:62727"/>
        <dbReference type="ChEBI" id="CHEBI:71302"/>
        <dbReference type="ChEBI" id="CHEBI:456215"/>
        <dbReference type="EC" id="2.10.1.1"/>
    </reaction>
</comment>
<evidence type="ECO:0000256" key="6">
    <source>
        <dbReference type="RuleBase" id="RU365090"/>
    </source>
</evidence>
<evidence type="ECO:0000256" key="1">
    <source>
        <dbReference type="ARBA" id="ARBA00002901"/>
    </source>
</evidence>
<keyword evidence="7" id="KW-0175">Coiled coil</keyword>
<dbReference type="GO" id="GO:0006777">
    <property type="term" value="P:Mo-molybdopterin cofactor biosynthetic process"/>
    <property type="evidence" value="ECO:0007669"/>
    <property type="project" value="UniProtKB-UniRule"/>
</dbReference>
<dbReference type="SMART" id="SM00852">
    <property type="entry name" value="MoCF_biosynth"/>
    <property type="match status" value="1"/>
</dbReference>
<feature type="domain" description="MoaB/Mog" evidence="8">
    <location>
        <begin position="186"/>
        <end position="325"/>
    </location>
</feature>
<dbReference type="Gene3D" id="2.40.340.10">
    <property type="entry name" value="MoeA, C-terminal, domain IV"/>
    <property type="match status" value="1"/>
</dbReference>
<dbReference type="CDD" id="cd00887">
    <property type="entry name" value="MoeA"/>
    <property type="match status" value="1"/>
</dbReference>
<accession>C6BZ79</accession>
<evidence type="ECO:0000256" key="5">
    <source>
        <dbReference type="ARBA" id="ARBA00047317"/>
    </source>
</evidence>
<proteinExistence type="inferred from homology"/>
<evidence type="ECO:0000256" key="4">
    <source>
        <dbReference type="ARBA" id="ARBA00023150"/>
    </source>
</evidence>
<comment type="pathway">
    <text evidence="2 6">Cofactor biosynthesis; molybdopterin biosynthesis.</text>
</comment>
<evidence type="ECO:0000256" key="2">
    <source>
        <dbReference type="ARBA" id="ARBA00005046"/>
    </source>
</evidence>
<dbReference type="InterPro" id="IPR036688">
    <property type="entry name" value="MoeA_C_domain_IV_sf"/>
</dbReference>
<comment type="function">
    <text evidence="1 6">Catalyzes the insertion of molybdate into adenylated molybdopterin with the concomitant release of AMP.</text>
</comment>
<dbReference type="InterPro" id="IPR005111">
    <property type="entry name" value="MoeA_C_domain_IV"/>
</dbReference>
<evidence type="ECO:0000256" key="3">
    <source>
        <dbReference type="ARBA" id="ARBA00010763"/>
    </source>
</evidence>
<keyword evidence="6" id="KW-0500">Molybdenum</keyword>
<feature type="coiled-coil region" evidence="7">
    <location>
        <begin position="228"/>
        <end position="255"/>
    </location>
</feature>
<dbReference type="GO" id="GO:0061599">
    <property type="term" value="F:molybdopterin molybdotransferase activity"/>
    <property type="evidence" value="ECO:0007669"/>
    <property type="project" value="UniProtKB-UniRule"/>
</dbReference>
<dbReference type="Gene3D" id="3.40.980.10">
    <property type="entry name" value="MoaB/Mog-like domain"/>
    <property type="match status" value="1"/>
</dbReference>
<keyword evidence="6" id="KW-0460">Magnesium</keyword>
<keyword evidence="4 6" id="KW-0501">Molybdenum cofactor biosynthesis</keyword>
<dbReference type="Proteomes" id="UP000002601">
    <property type="component" value="Chromosome"/>
</dbReference>
<dbReference type="HOGENOM" id="CLU_010186_7_2_7"/>
<dbReference type="PANTHER" id="PTHR10192:SF5">
    <property type="entry name" value="GEPHYRIN"/>
    <property type="match status" value="1"/>
</dbReference>
<dbReference type="Gene3D" id="2.170.190.11">
    <property type="entry name" value="Molybdopterin biosynthesis moea protein, domain 3"/>
    <property type="match status" value="1"/>
</dbReference>
<dbReference type="PANTHER" id="PTHR10192">
    <property type="entry name" value="MOLYBDOPTERIN BIOSYNTHESIS PROTEIN"/>
    <property type="match status" value="1"/>
</dbReference>
<dbReference type="InterPro" id="IPR036135">
    <property type="entry name" value="MoeA_linker/N_sf"/>
</dbReference>
<evidence type="ECO:0000259" key="8">
    <source>
        <dbReference type="SMART" id="SM00852"/>
    </source>
</evidence>
<protein>
    <recommendedName>
        <fullName evidence="6">Molybdopterin molybdenumtransferase</fullName>
        <ecNumber evidence="6">2.10.1.1</ecNumber>
    </recommendedName>
</protein>
<dbReference type="STRING" id="526222.Desal_0837"/>
<dbReference type="eggNOG" id="COG0303">
    <property type="taxonomic scope" value="Bacteria"/>
</dbReference>
<dbReference type="InterPro" id="IPR038987">
    <property type="entry name" value="MoeA-like"/>
</dbReference>
<dbReference type="OrthoDB" id="9804758at2"/>
<dbReference type="SUPFAM" id="SSF63867">
    <property type="entry name" value="MoeA C-terminal domain-like"/>
    <property type="match status" value="1"/>
</dbReference>
<gene>
    <name evidence="9" type="ordered locus">Desal_0837</name>
</gene>
<keyword evidence="6" id="KW-0479">Metal-binding</keyword>
<keyword evidence="10" id="KW-1185">Reference proteome</keyword>
<comment type="similarity">
    <text evidence="3 6">Belongs to the MoeA family.</text>
</comment>
<organism evidence="9 10">
    <name type="scientific">Maridesulfovibrio salexigens (strain ATCC 14822 / DSM 2638 / NCIMB 8403 / VKM B-1763)</name>
    <name type="common">Desulfovibrio salexigens</name>
    <dbReference type="NCBI Taxonomy" id="526222"/>
    <lineage>
        <taxon>Bacteria</taxon>
        <taxon>Pseudomonadati</taxon>
        <taxon>Thermodesulfobacteriota</taxon>
        <taxon>Desulfovibrionia</taxon>
        <taxon>Desulfovibrionales</taxon>
        <taxon>Desulfovibrionaceae</taxon>
        <taxon>Maridesulfovibrio</taxon>
    </lineage>
</organism>
<name>C6BZ79_MARSD</name>
<dbReference type="KEGG" id="dsa:Desal_0837"/>
<comment type="cofactor">
    <cofactor evidence="6">
        <name>Mg(2+)</name>
        <dbReference type="ChEBI" id="CHEBI:18420"/>
    </cofactor>
</comment>
<evidence type="ECO:0000256" key="7">
    <source>
        <dbReference type="SAM" id="Coils"/>
    </source>
</evidence>
<dbReference type="RefSeq" id="WP_015850722.1">
    <property type="nucleotide sequence ID" value="NC_012881.1"/>
</dbReference>
<dbReference type="Pfam" id="PF00994">
    <property type="entry name" value="MoCF_biosynth"/>
    <property type="match status" value="1"/>
</dbReference>
<dbReference type="UniPathway" id="UPA00344"/>
<dbReference type="InterPro" id="IPR036425">
    <property type="entry name" value="MoaB/Mog-like_dom_sf"/>
</dbReference>
<keyword evidence="6" id="KW-0808">Transferase</keyword>
<dbReference type="EMBL" id="CP001649">
    <property type="protein sequence ID" value="ACS78903.1"/>
    <property type="molecule type" value="Genomic_DNA"/>
</dbReference>
<dbReference type="Gene3D" id="3.90.105.10">
    <property type="entry name" value="Molybdopterin biosynthesis moea protein, domain 2"/>
    <property type="match status" value="1"/>
</dbReference>
<evidence type="ECO:0000313" key="9">
    <source>
        <dbReference type="EMBL" id="ACS78903.1"/>
    </source>
</evidence>
<evidence type="ECO:0000313" key="10">
    <source>
        <dbReference type="Proteomes" id="UP000002601"/>
    </source>
</evidence>
<dbReference type="GO" id="GO:0046872">
    <property type="term" value="F:metal ion binding"/>
    <property type="evidence" value="ECO:0007669"/>
    <property type="project" value="UniProtKB-UniRule"/>
</dbReference>
<dbReference type="SUPFAM" id="SSF63882">
    <property type="entry name" value="MoeA N-terminal region -like"/>
    <property type="match status" value="1"/>
</dbReference>
<dbReference type="EC" id="2.10.1.1" evidence="6"/>
<dbReference type="InterPro" id="IPR001453">
    <property type="entry name" value="MoaB/Mog_dom"/>
</dbReference>
<dbReference type="AlphaFoldDB" id="C6BZ79"/>
<dbReference type="NCBIfam" id="TIGR00177">
    <property type="entry name" value="molyb_syn"/>
    <property type="match status" value="1"/>
</dbReference>
<dbReference type="InterPro" id="IPR005110">
    <property type="entry name" value="MoeA_linker/N"/>
</dbReference>
<sequence length="413" mass="44103">MNHEFFKIISRVEFEALLNSFAAVGTKKVSISDACGLVLGEDIISPEDLPPANRSCMDGYAVNARDAFGATEGNPAYLECSATLKVDENPDFELQPGECAAIPTGGTLPDGADAVVMVEHTQELGAGTIEIRKSSAPGEHTMLKGEDAAKGDLIFQAGHKVRFQDVGLLAALGIKDVTIHRKPRVGIISTGDELVEIDSPQKVGTIRDVNSHTLRCLVNDAGAEAVNYGIVRDELEKLENTLEKAIAENDLVLLSGGSSVGMRDLTVQAIESMQNSEILAHGVAISPGKPTILGRAGNKPVLGLPGQVTSVQVVMLALVVPFIRQLMGQTNAFSSTDRVLVQAELGRNTVSKPGREDYVRMKLTYREGKLPLAEPIYGKSGLLKTMIQADGLMIIPADTEGFYAGNTVNLWKI</sequence>
<dbReference type="Pfam" id="PF03453">
    <property type="entry name" value="MoeA_N"/>
    <property type="match status" value="1"/>
</dbReference>